<keyword evidence="6" id="KW-0342">GTP-binding</keyword>
<dbReference type="PROSITE" id="PS51420">
    <property type="entry name" value="RHO"/>
    <property type="match status" value="1"/>
</dbReference>
<evidence type="ECO:0000256" key="9">
    <source>
        <dbReference type="ARBA" id="ARBA00058158"/>
    </source>
</evidence>
<dbReference type="PANTHER" id="PTHR47981">
    <property type="entry name" value="RAB FAMILY"/>
    <property type="match status" value="1"/>
</dbReference>
<dbReference type="PANTHER" id="PTHR47981:SF22">
    <property type="entry name" value="RAS-RELATED PROTEIN RAB-7B"/>
    <property type="match status" value="1"/>
</dbReference>
<dbReference type="InterPro" id="IPR005225">
    <property type="entry name" value="Small_GTP-bd"/>
</dbReference>
<evidence type="ECO:0000256" key="8">
    <source>
        <dbReference type="ARBA" id="ARBA00023289"/>
    </source>
</evidence>
<dbReference type="STRING" id="59894.ENSFALP00000000608"/>
<protein>
    <recommendedName>
        <fullName evidence="10">Ras-related protein Rab-7b</fullName>
    </recommendedName>
</protein>
<dbReference type="GO" id="GO:0090385">
    <property type="term" value="P:phagosome-lysosome fusion"/>
    <property type="evidence" value="ECO:0007669"/>
    <property type="project" value="TreeGrafter"/>
</dbReference>
<dbReference type="GO" id="GO:0002682">
    <property type="term" value="P:regulation of immune system process"/>
    <property type="evidence" value="ECO:0007669"/>
    <property type="project" value="UniProtKB-ARBA"/>
</dbReference>
<dbReference type="GO" id="GO:0008333">
    <property type="term" value="P:endosome to lysosome transport"/>
    <property type="evidence" value="ECO:0007669"/>
    <property type="project" value="TreeGrafter"/>
</dbReference>
<keyword evidence="12" id="KW-1185">Reference proteome</keyword>
<comment type="subcellular location">
    <subcellularLocation>
        <location evidence="1">Cytoplasmic vesicle</location>
        <location evidence="1">Phagosome membrane</location>
        <topology evidence="1">Lipid-anchor</topology>
        <orientation evidence="1">Cytoplasmic side</orientation>
    </subcellularLocation>
</comment>
<reference evidence="11" key="2">
    <citation type="submission" date="2025-08" db="UniProtKB">
        <authorList>
            <consortium name="Ensembl"/>
        </authorList>
    </citation>
    <scope>IDENTIFICATION</scope>
</reference>
<dbReference type="GO" id="GO:0003924">
    <property type="term" value="F:GTPase activity"/>
    <property type="evidence" value="ECO:0007669"/>
    <property type="project" value="InterPro"/>
</dbReference>
<evidence type="ECO:0000256" key="6">
    <source>
        <dbReference type="ARBA" id="ARBA00023134"/>
    </source>
</evidence>
<dbReference type="Ensembl" id="ENSFALT00000000612.2">
    <property type="protein sequence ID" value="ENSFALP00000000608.2"/>
    <property type="gene ID" value="ENSFALG00000000584.2"/>
</dbReference>
<dbReference type="GO" id="GO:0005770">
    <property type="term" value="C:late endosome"/>
    <property type="evidence" value="ECO:0007669"/>
    <property type="project" value="TreeGrafter"/>
</dbReference>
<dbReference type="GeneTree" id="ENSGT00940000161943"/>
<dbReference type="NCBIfam" id="TIGR00231">
    <property type="entry name" value="small_GTP"/>
    <property type="match status" value="1"/>
</dbReference>
<evidence type="ECO:0000256" key="10">
    <source>
        <dbReference type="ARBA" id="ARBA00067801"/>
    </source>
</evidence>
<dbReference type="SMART" id="SM00173">
    <property type="entry name" value="RAS"/>
    <property type="match status" value="1"/>
</dbReference>
<dbReference type="AlphaFoldDB" id="U3JCV4"/>
<keyword evidence="4" id="KW-0547">Nucleotide-binding</keyword>
<dbReference type="InterPro" id="IPR001806">
    <property type="entry name" value="Small_GTPase"/>
</dbReference>
<organism evidence="11 12">
    <name type="scientific">Ficedula albicollis</name>
    <name type="common">Collared flycatcher</name>
    <name type="synonym">Muscicapa albicollis</name>
    <dbReference type="NCBI Taxonomy" id="59894"/>
    <lineage>
        <taxon>Eukaryota</taxon>
        <taxon>Metazoa</taxon>
        <taxon>Chordata</taxon>
        <taxon>Craniata</taxon>
        <taxon>Vertebrata</taxon>
        <taxon>Euteleostomi</taxon>
        <taxon>Archelosauria</taxon>
        <taxon>Archosauria</taxon>
        <taxon>Dinosauria</taxon>
        <taxon>Saurischia</taxon>
        <taxon>Theropoda</taxon>
        <taxon>Coelurosauria</taxon>
        <taxon>Aves</taxon>
        <taxon>Neognathae</taxon>
        <taxon>Neoaves</taxon>
        <taxon>Telluraves</taxon>
        <taxon>Australaves</taxon>
        <taxon>Passeriformes</taxon>
        <taxon>Muscicapidae</taxon>
        <taxon>Ficedula</taxon>
    </lineage>
</organism>
<dbReference type="GO" id="GO:0005525">
    <property type="term" value="F:GTP binding"/>
    <property type="evidence" value="ECO:0007669"/>
    <property type="project" value="UniProtKB-KW"/>
</dbReference>
<dbReference type="Gene3D" id="3.40.50.300">
    <property type="entry name" value="P-loop containing nucleotide triphosphate hydrolases"/>
    <property type="match status" value="1"/>
</dbReference>
<comment type="similarity">
    <text evidence="2">Belongs to the small GTPase superfamily. Rab family.</text>
</comment>
<dbReference type="FunFam" id="3.40.50.300:FF:000751">
    <property type="entry name" value="Rab family GTPase, putative"/>
    <property type="match status" value="1"/>
</dbReference>
<evidence type="ECO:0000256" key="2">
    <source>
        <dbReference type="ARBA" id="ARBA00006270"/>
    </source>
</evidence>
<keyword evidence="8" id="KW-0636">Prenylation</keyword>
<dbReference type="InterPro" id="IPR027417">
    <property type="entry name" value="P-loop_NTPase"/>
</dbReference>
<name>U3JCV4_FICAL</name>
<keyword evidence="5" id="KW-0653">Protein transport</keyword>
<evidence type="ECO:0000313" key="11">
    <source>
        <dbReference type="Ensembl" id="ENSFALP00000000608.2"/>
    </source>
</evidence>
<gene>
    <name evidence="11" type="primary">RAB7B</name>
</gene>
<dbReference type="Pfam" id="PF00071">
    <property type="entry name" value="Ras"/>
    <property type="match status" value="1"/>
</dbReference>
<dbReference type="PROSITE" id="PS51417">
    <property type="entry name" value="ARF"/>
    <property type="match status" value="1"/>
</dbReference>
<dbReference type="SUPFAM" id="SSF52540">
    <property type="entry name" value="P-loop containing nucleoside triphosphate hydrolases"/>
    <property type="match status" value="1"/>
</dbReference>
<dbReference type="PRINTS" id="PR00449">
    <property type="entry name" value="RASTRNSFRMNG"/>
</dbReference>
<evidence type="ECO:0000256" key="4">
    <source>
        <dbReference type="ARBA" id="ARBA00022741"/>
    </source>
</evidence>
<evidence type="ECO:0000256" key="3">
    <source>
        <dbReference type="ARBA" id="ARBA00022448"/>
    </source>
</evidence>
<dbReference type="PROSITE" id="PS51421">
    <property type="entry name" value="RAS"/>
    <property type="match status" value="1"/>
</dbReference>
<dbReference type="GO" id="GO:0030670">
    <property type="term" value="C:phagocytic vesicle membrane"/>
    <property type="evidence" value="ECO:0007669"/>
    <property type="project" value="UniProtKB-SubCell"/>
</dbReference>
<dbReference type="Proteomes" id="UP000016665">
    <property type="component" value="Chromosome 26"/>
</dbReference>
<dbReference type="SMART" id="SM00175">
    <property type="entry name" value="RAB"/>
    <property type="match status" value="1"/>
</dbReference>
<dbReference type="PROSITE" id="PS51419">
    <property type="entry name" value="RAB"/>
    <property type="match status" value="1"/>
</dbReference>
<reference evidence="11" key="3">
    <citation type="submission" date="2025-09" db="UniProtKB">
        <authorList>
            <consortium name="Ensembl"/>
        </authorList>
    </citation>
    <scope>IDENTIFICATION</scope>
</reference>
<evidence type="ECO:0000256" key="5">
    <source>
        <dbReference type="ARBA" id="ARBA00022927"/>
    </source>
</evidence>
<dbReference type="HOGENOM" id="CLU_041217_10_6_1"/>
<evidence type="ECO:0000256" key="1">
    <source>
        <dbReference type="ARBA" id="ARBA00004616"/>
    </source>
</evidence>
<comment type="function">
    <text evidence="9">Controls vesicular trafficking from endosomes to the trans-Golgi network (TGN). Acts as a negative regulator of TLR9 signaling and can suppress TLR9-triggered TNFA, IL6, and IFNB production in macrophages by promoting TLR9 lysosomal degradation. Also negatively regulates TLR4 signaling in macrophages by promoting lysosomal degradation of TLR4. Promotes megakaryocytic differentiation by increasing NF-kappa-B-dependent IL6 production and subsequently enhancing the association of STAT3 with GATA1. Not involved in the regulation of the EGF- and EGFR degradation pathway.</text>
</comment>
<evidence type="ECO:0000313" key="12">
    <source>
        <dbReference type="Proteomes" id="UP000016665"/>
    </source>
</evidence>
<reference evidence="11 12" key="1">
    <citation type="journal article" date="2012" name="Nature">
        <title>The genomic landscape of species divergence in Ficedula flycatchers.</title>
        <authorList>
            <person name="Ellegren H."/>
            <person name="Smeds L."/>
            <person name="Burri R."/>
            <person name="Olason P.I."/>
            <person name="Backstrom N."/>
            <person name="Kawakami T."/>
            <person name="Kunstner A."/>
            <person name="Makinen H."/>
            <person name="Nadachowska-Brzyska K."/>
            <person name="Qvarnstrom A."/>
            <person name="Uebbing S."/>
            <person name="Wolf J.B."/>
        </authorList>
    </citation>
    <scope>NUCLEOTIDE SEQUENCE [LARGE SCALE GENOMIC DNA]</scope>
</reference>
<dbReference type="GO" id="GO:0015031">
    <property type="term" value="P:protein transport"/>
    <property type="evidence" value="ECO:0007669"/>
    <property type="project" value="UniProtKB-KW"/>
</dbReference>
<dbReference type="eggNOG" id="KOG0394">
    <property type="taxonomic scope" value="Eukaryota"/>
</dbReference>
<keyword evidence="3" id="KW-0813">Transport</keyword>
<dbReference type="SMART" id="SM00176">
    <property type="entry name" value="RAN"/>
    <property type="match status" value="1"/>
</dbReference>
<dbReference type="GO" id="GO:0005764">
    <property type="term" value="C:lysosome"/>
    <property type="evidence" value="ECO:0007669"/>
    <property type="project" value="UniProtKB-ARBA"/>
</dbReference>
<sequence>MLEAPRNSARVGSSLMNLIFGRTPGACARPRGRDCAGEGAAGAGKWLPAALNGDEPASPGVLRLLGSAARAGPGPDFWHGGIFGMEGWGGFLSPPCLGHKWCWHGEDTATSVGGWQQGQDRGLLQGPSMDASKKVDLKIIIIGALGVGKTSLLHQYVHKTFYEDYRTTLGASILTKVLAVDSTPLKLQIWDTGGQERFRSMVSTFYKGSDGCMLAFDVTDRESFEALDNWRDDFLDKVIPREQDFPMVVLGNKIDLSDRQVPKETASAWCKEKDIPYFEVSAKNDINVAEAFETLAKQALSTYKGIFESYLTDSIKLTPNDKPKQPKQSCC</sequence>
<keyword evidence="7" id="KW-0449">Lipoprotein</keyword>
<dbReference type="SMART" id="SM00174">
    <property type="entry name" value="RHO"/>
    <property type="match status" value="1"/>
</dbReference>
<proteinExistence type="inferred from homology"/>
<evidence type="ECO:0000256" key="7">
    <source>
        <dbReference type="ARBA" id="ARBA00023288"/>
    </source>
</evidence>
<accession>U3JCV4</accession>